<evidence type="ECO:0000313" key="2">
    <source>
        <dbReference type="EMBL" id="KAK9870863.1"/>
    </source>
</evidence>
<feature type="signal peptide" evidence="1">
    <location>
        <begin position="1"/>
        <end position="24"/>
    </location>
</feature>
<proteinExistence type="predicted"/>
<name>A0AAW1TLC0_9CUCU</name>
<accession>A0AAW1TLC0</accession>
<dbReference type="AlphaFoldDB" id="A0AAW1TLC0"/>
<feature type="chain" id="PRO_5043374003" evidence="1">
    <location>
        <begin position="25"/>
        <end position="106"/>
    </location>
</feature>
<sequence length="106" mass="11932">MKLRGLSILLLAGVIVADKKETQAVESTEKKLEKRGLFGLGLGGHGVNLEEVMEWDSMEVMDLNLGQVIVPILEVLEVVKTLMMKSSTSQLPRKYLTQYHILYLFQ</sequence>
<protein>
    <submittedName>
        <fullName evidence="2">Uncharacterized protein</fullName>
    </submittedName>
</protein>
<evidence type="ECO:0000256" key="1">
    <source>
        <dbReference type="SAM" id="SignalP"/>
    </source>
</evidence>
<organism evidence="2 3">
    <name type="scientific">Henosepilachna vigintioctopunctata</name>
    <dbReference type="NCBI Taxonomy" id="420089"/>
    <lineage>
        <taxon>Eukaryota</taxon>
        <taxon>Metazoa</taxon>
        <taxon>Ecdysozoa</taxon>
        <taxon>Arthropoda</taxon>
        <taxon>Hexapoda</taxon>
        <taxon>Insecta</taxon>
        <taxon>Pterygota</taxon>
        <taxon>Neoptera</taxon>
        <taxon>Endopterygota</taxon>
        <taxon>Coleoptera</taxon>
        <taxon>Polyphaga</taxon>
        <taxon>Cucujiformia</taxon>
        <taxon>Coccinelloidea</taxon>
        <taxon>Coccinellidae</taxon>
        <taxon>Epilachninae</taxon>
        <taxon>Epilachnini</taxon>
        <taxon>Henosepilachna</taxon>
    </lineage>
</organism>
<dbReference type="Proteomes" id="UP001431783">
    <property type="component" value="Unassembled WGS sequence"/>
</dbReference>
<keyword evidence="1" id="KW-0732">Signal</keyword>
<comment type="caution">
    <text evidence="2">The sequence shown here is derived from an EMBL/GenBank/DDBJ whole genome shotgun (WGS) entry which is preliminary data.</text>
</comment>
<reference evidence="2 3" key="1">
    <citation type="submission" date="2023-03" db="EMBL/GenBank/DDBJ databases">
        <title>Genome insight into feeding habits of ladybird beetles.</title>
        <authorList>
            <person name="Li H.-S."/>
            <person name="Huang Y.-H."/>
            <person name="Pang H."/>
        </authorList>
    </citation>
    <scope>NUCLEOTIDE SEQUENCE [LARGE SCALE GENOMIC DNA]</scope>
    <source>
        <strain evidence="2">SYSU_2023b</strain>
        <tissue evidence="2">Whole body</tissue>
    </source>
</reference>
<keyword evidence="3" id="KW-1185">Reference proteome</keyword>
<dbReference type="EMBL" id="JARQZJ010000004">
    <property type="protein sequence ID" value="KAK9870863.1"/>
    <property type="molecule type" value="Genomic_DNA"/>
</dbReference>
<evidence type="ECO:0000313" key="3">
    <source>
        <dbReference type="Proteomes" id="UP001431783"/>
    </source>
</evidence>
<gene>
    <name evidence="2" type="ORF">WA026_009821</name>
</gene>